<organism evidence="1 2">
    <name type="scientific">Posidoniimonas polymericola</name>
    <dbReference type="NCBI Taxonomy" id="2528002"/>
    <lineage>
        <taxon>Bacteria</taxon>
        <taxon>Pseudomonadati</taxon>
        <taxon>Planctomycetota</taxon>
        <taxon>Planctomycetia</taxon>
        <taxon>Pirellulales</taxon>
        <taxon>Lacipirellulaceae</taxon>
        <taxon>Posidoniimonas</taxon>
    </lineage>
</organism>
<proteinExistence type="predicted"/>
<sequence>MHPKFKDAAAITQDVIGAAIEVHTAMGPGLLESVYEWCLTKELELRGYDVASQKNVPVRYKHFTREEVLRFDLLINDCLLVDVKATQSVVPIHKAQILSYMKLLDMPLGLVINFNTMRLVDGLSRLMLPGADQGS</sequence>
<reference evidence="1 2" key="1">
    <citation type="submission" date="2019-02" db="EMBL/GenBank/DDBJ databases">
        <title>Deep-cultivation of Planctomycetes and their phenomic and genomic characterization uncovers novel biology.</title>
        <authorList>
            <person name="Wiegand S."/>
            <person name="Jogler M."/>
            <person name="Boedeker C."/>
            <person name="Pinto D."/>
            <person name="Vollmers J."/>
            <person name="Rivas-Marin E."/>
            <person name="Kohn T."/>
            <person name="Peeters S.H."/>
            <person name="Heuer A."/>
            <person name="Rast P."/>
            <person name="Oberbeckmann S."/>
            <person name="Bunk B."/>
            <person name="Jeske O."/>
            <person name="Meyerdierks A."/>
            <person name="Storesund J.E."/>
            <person name="Kallscheuer N."/>
            <person name="Luecker S."/>
            <person name="Lage O.M."/>
            <person name="Pohl T."/>
            <person name="Merkel B.J."/>
            <person name="Hornburger P."/>
            <person name="Mueller R.-W."/>
            <person name="Bruemmer F."/>
            <person name="Labrenz M."/>
            <person name="Spormann A.M."/>
            <person name="Op Den Camp H."/>
            <person name="Overmann J."/>
            <person name="Amann R."/>
            <person name="Jetten M.S.M."/>
            <person name="Mascher T."/>
            <person name="Medema M.H."/>
            <person name="Devos D.P."/>
            <person name="Kaster A.-K."/>
            <person name="Ovreas L."/>
            <person name="Rohde M."/>
            <person name="Galperin M.Y."/>
            <person name="Jogler C."/>
        </authorList>
    </citation>
    <scope>NUCLEOTIDE SEQUENCE [LARGE SCALE GENOMIC DNA]</scope>
    <source>
        <strain evidence="1 2">Pla123a</strain>
    </source>
</reference>
<evidence type="ECO:0000313" key="2">
    <source>
        <dbReference type="Proteomes" id="UP000318478"/>
    </source>
</evidence>
<dbReference type="Proteomes" id="UP000318478">
    <property type="component" value="Unassembled WGS sequence"/>
</dbReference>
<name>A0A5C5ZED8_9BACT</name>
<dbReference type="NCBIfam" id="TIGR04256">
    <property type="entry name" value="GxxExxY"/>
    <property type="match status" value="1"/>
</dbReference>
<dbReference type="Pfam" id="PF13366">
    <property type="entry name" value="PDDEXK_3"/>
    <property type="match status" value="1"/>
</dbReference>
<dbReference type="OrthoDB" id="9806869at2"/>
<dbReference type="InterPro" id="IPR026350">
    <property type="entry name" value="GxxExxY"/>
</dbReference>
<gene>
    <name evidence="1" type="ORF">Pla123a_03350</name>
</gene>
<comment type="caution">
    <text evidence="1">The sequence shown here is derived from an EMBL/GenBank/DDBJ whole genome shotgun (WGS) entry which is preliminary data.</text>
</comment>
<keyword evidence="2" id="KW-1185">Reference proteome</keyword>
<evidence type="ECO:0000313" key="1">
    <source>
        <dbReference type="EMBL" id="TWT85528.1"/>
    </source>
</evidence>
<protein>
    <recommendedName>
        <fullName evidence="3">GxxExxY protein</fullName>
    </recommendedName>
</protein>
<accession>A0A5C5ZED8</accession>
<evidence type="ECO:0008006" key="3">
    <source>
        <dbReference type="Google" id="ProtNLM"/>
    </source>
</evidence>
<dbReference type="AlphaFoldDB" id="A0A5C5ZED8"/>
<dbReference type="RefSeq" id="WP_146583787.1">
    <property type="nucleotide sequence ID" value="NZ_SJPO01000001.1"/>
</dbReference>
<dbReference type="EMBL" id="SJPO01000001">
    <property type="protein sequence ID" value="TWT85528.1"/>
    <property type="molecule type" value="Genomic_DNA"/>
</dbReference>